<evidence type="ECO:0000313" key="7">
    <source>
        <dbReference type="Proteomes" id="UP000626180"/>
    </source>
</evidence>
<evidence type="ECO:0000313" key="4">
    <source>
        <dbReference type="EMBL" id="MBF8641037.1"/>
    </source>
</evidence>
<dbReference type="Gene3D" id="3.40.50.2020">
    <property type="match status" value="1"/>
</dbReference>
<dbReference type="Pfam" id="PF00156">
    <property type="entry name" value="Pribosyltran"/>
    <property type="match status" value="1"/>
</dbReference>
<dbReference type="EMBL" id="UAUF01000014">
    <property type="protein sequence ID" value="SPZ12110.1"/>
    <property type="molecule type" value="Genomic_DNA"/>
</dbReference>
<accession>A0A2X2F034</accession>
<dbReference type="PANTHER" id="PTHR47505">
    <property type="entry name" value="DNA UTILIZATION PROTEIN YHGH"/>
    <property type="match status" value="1"/>
</dbReference>
<feature type="domain" description="Double zinc ribbon" evidence="3">
    <location>
        <begin position="17"/>
        <end position="68"/>
    </location>
</feature>
<dbReference type="InterPro" id="IPR029057">
    <property type="entry name" value="PRTase-like"/>
</dbReference>
<dbReference type="InterPro" id="IPR000836">
    <property type="entry name" value="PRTase_dom"/>
</dbReference>
<dbReference type="PANTHER" id="PTHR47505:SF1">
    <property type="entry name" value="DNA UTILIZATION PROTEIN YHGH"/>
    <property type="match status" value="1"/>
</dbReference>
<evidence type="ECO:0000259" key="3">
    <source>
        <dbReference type="Pfam" id="PF18912"/>
    </source>
</evidence>
<keyword evidence="7" id="KW-1185">Reference proteome</keyword>
<dbReference type="InterPro" id="IPR044005">
    <property type="entry name" value="DZR_2"/>
</dbReference>
<dbReference type="SUPFAM" id="SSF53271">
    <property type="entry name" value="PRTase-like"/>
    <property type="match status" value="1"/>
</dbReference>
<name>A0A2X2F034_PSELU</name>
<dbReference type="InterPro" id="IPR051910">
    <property type="entry name" value="ComF/GntX_DNA_util-trans"/>
</dbReference>
<dbReference type="AlphaFoldDB" id="A0A2X2F034"/>
<reference evidence="5 6" key="1">
    <citation type="submission" date="2018-06" db="EMBL/GenBank/DDBJ databases">
        <authorList>
            <consortium name="Pathogen Informatics"/>
            <person name="Doyle S."/>
        </authorList>
    </citation>
    <scope>NUCLEOTIDE SEQUENCE [LARGE SCALE GENOMIC DNA]</scope>
    <source>
        <strain evidence="5 6">NCTC11842</strain>
    </source>
</reference>
<reference evidence="4 7" key="2">
    <citation type="submission" date="2020-10" db="EMBL/GenBank/DDBJ databases">
        <title>Genome sequences of Pseudomonas isolates.</title>
        <authorList>
            <person name="Wessels L."/>
            <person name="Reich F."/>
            <person name="Hammerl J."/>
        </authorList>
    </citation>
    <scope>NUCLEOTIDE SEQUENCE [LARGE SCALE GENOMIC DNA]</scope>
    <source>
        <strain evidence="4 7">20-MO00624-0</strain>
    </source>
</reference>
<comment type="similarity">
    <text evidence="1">Belongs to the ComF/GntX family.</text>
</comment>
<organism evidence="5 6">
    <name type="scientific">Pseudomonas luteola</name>
    <dbReference type="NCBI Taxonomy" id="47886"/>
    <lineage>
        <taxon>Bacteria</taxon>
        <taxon>Pseudomonadati</taxon>
        <taxon>Pseudomonadota</taxon>
        <taxon>Gammaproteobacteria</taxon>
        <taxon>Pseudomonadales</taxon>
        <taxon>Pseudomonadaceae</taxon>
        <taxon>Pseudomonas</taxon>
    </lineage>
</organism>
<dbReference type="CDD" id="cd06223">
    <property type="entry name" value="PRTases_typeI"/>
    <property type="match status" value="1"/>
</dbReference>
<dbReference type="Pfam" id="PF18912">
    <property type="entry name" value="DZR_2"/>
    <property type="match status" value="1"/>
</dbReference>
<dbReference type="Proteomes" id="UP000250443">
    <property type="component" value="Unassembled WGS sequence"/>
</dbReference>
<protein>
    <submittedName>
        <fullName evidence="4">ComF family protein</fullName>
    </submittedName>
    <submittedName>
        <fullName evidence="5">Competence protein ComF homolog</fullName>
    </submittedName>
</protein>
<sequence>MNRLTTLLAYRPVWLKPHTNCGFCGSGVESSLPLCLGCETDLPWLLMGHCLHCAIPLPDEGLICGACLKRPPSFDHVVALWRYGFPIGSAINRFKHQKQWPLGRLMADLQARHLMHAFDERLPRPDLLLPVPMAQKRQRERGYNQAAMLARWLGKSLTLSVADDVIQRVLETPAQQGLDAAQRHKNLRNAFALTTAKAVRGRSIALIDDVLTTGATAEALASLLKRAGALRVDVYCLARTPRPGD</sequence>
<dbReference type="Proteomes" id="UP000626180">
    <property type="component" value="Unassembled WGS sequence"/>
</dbReference>
<evidence type="ECO:0000259" key="2">
    <source>
        <dbReference type="Pfam" id="PF00156"/>
    </source>
</evidence>
<dbReference type="EMBL" id="JADMCD010000004">
    <property type="protein sequence ID" value="MBF8641037.1"/>
    <property type="molecule type" value="Genomic_DNA"/>
</dbReference>
<feature type="domain" description="Phosphoribosyltransferase" evidence="2">
    <location>
        <begin position="181"/>
        <end position="241"/>
    </location>
</feature>
<proteinExistence type="inferred from homology"/>
<dbReference type="RefSeq" id="WP_010796034.1">
    <property type="nucleotide sequence ID" value="NZ_CP069262.1"/>
</dbReference>
<evidence type="ECO:0000313" key="5">
    <source>
        <dbReference type="EMBL" id="SPZ12110.1"/>
    </source>
</evidence>
<gene>
    <name evidence="4" type="ORF">IRZ65_10110</name>
    <name evidence="5" type="ORF">NCTC11842_04289</name>
</gene>
<evidence type="ECO:0000313" key="6">
    <source>
        <dbReference type="Proteomes" id="UP000250443"/>
    </source>
</evidence>
<evidence type="ECO:0000256" key="1">
    <source>
        <dbReference type="ARBA" id="ARBA00008007"/>
    </source>
</evidence>